<feature type="transmembrane region" description="Helical" evidence="1">
    <location>
        <begin position="42"/>
        <end position="69"/>
    </location>
</feature>
<dbReference type="Gene3D" id="1.20.120.1630">
    <property type="match status" value="1"/>
</dbReference>
<accession>A0A387BBC6</accession>
<organism evidence="2 3">
    <name type="scientific">Protaetiibacter intestinalis</name>
    <dbReference type="NCBI Taxonomy" id="2419774"/>
    <lineage>
        <taxon>Bacteria</taxon>
        <taxon>Bacillati</taxon>
        <taxon>Actinomycetota</taxon>
        <taxon>Actinomycetes</taxon>
        <taxon>Micrococcales</taxon>
        <taxon>Microbacteriaceae</taxon>
        <taxon>Protaetiibacter</taxon>
    </lineage>
</organism>
<dbReference type="OrthoDB" id="9779233at2"/>
<feature type="transmembrane region" description="Helical" evidence="1">
    <location>
        <begin position="201"/>
        <end position="232"/>
    </location>
</feature>
<keyword evidence="1" id="KW-0472">Membrane</keyword>
<proteinExistence type="predicted"/>
<evidence type="ECO:0000256" key="1">
    <source>
        <dbReference type="SAM" id="Phobius"/>
    </source>
</evidence>
<protein>
    <submittedName>
        <fullName evidence="2">DUF1295 domain-containing protein</fullName>
    </submittedName>
</protein>
<evidence type="ECO:0000313" key="3">
    <source>
        <dbReference type="Proteomes" id="UP000278886"/>
    </source>
</evidence>
<keyword evidence="3" id="KW-1185">Reference proteome</keyword>
<keyword evidence="1" id="KW-1133">Transmembrane helix</keyword>
<gene>
    <name evidence="2" type="ORF">D7I47_13840</name>
</gene>
<feature type="transmembrane region" description="Helical" evidence="1">
    <location>
        <begin position="103"/>
        <end position="125"/>
    </location>
</feature>
<dbReference type="InterPro" id="IPR010721">
    <property type="entry name" value="UstE-like"/>
</dbReference>
<dbReference type="RefSeq" id="WP_120763600.1">
    <property type="nucleotide sequence ID" value="NZ_CP032630.1"/>
</dbReference>
<dbReference type="PANTHER" id="PTHR32251:SF23">
    <property type="entry name" value="3-OXO-5-ALPHA-STEROID 4-DEHYDROGENASE (DUF1295)"/>
    <property type="match status" value="1"/>
</dbReference>
<dbReference type="KEGG" id="lyd:D7I47_13840"/>
<sequence>MTPLHVVVLVAAAASAFCWIASLVTRDTSWVDRLWSVVPVVYVWILAGFSGFADARLVVMAVLVTLWGARLTFNFARKGGYSGVEDYRWAVLRGRMSPLAFQAFNLFFIVLYQMTLLVLITLPALTALEHPTPFGPLDAALAVLFLAALAGETVADQQQWDFHAVKKAEVAAGREPSPRFVQTGLWRFSRHPNFFFEQSQWWILFLLGASAAGTVVLWTVVGPALLTVLFVGSTIFTESITRSKYPEYAEYQARVSPIVPWFPRQARVAAPTT</sequence>
<keyword evidence="1" id="KW-0812">Transmembrane</keyword>
<dbReference type="AlphaFoldDB" id="A0A387BBC6"/>
<name>A0A387BBC6_9MICO</name>
<dbReference type="PANTHER" id="PTHR32251">
    <property type="entry name" value="3-OXO-5-ALPHA-STEROID 4-DEHYDROGENASE"/>
    <property type="match status" value="1"/>
</dbReference>
<dbReference type="Proteomes" id="UP000278886">
    <property type="component" value="Chromosome"/>
</dbReference>
<dbReference type="Pfam" id="PF06966">
    <property type="entry name" value="DUF1295"/>
    <property type="match status" value="1"/>
</dbReference>
<reference evidence="3" key="1">
    <citation type="submission" date="2018-09" db="EMBL/GenBank/DDBJ databases">
        <title>Genome sequencing of strain 2DFWR-13.</title>
        <authorList>
            <person name="Heo J."/>
            <person name="Kim S.-J."/>
            <person name="Kwon S.-W."/>
        </authorList>
    </citation>
    <scope>NUCLEOTIDE SEQUENCE [LARGE SCALE GENOMIC DNA]</scope>
    <source>
        <strain evidence="3">2DFWR-13</strain>
    </source>
</reference>
<dbReference type="EMBL" id="CP032630">
    <property type="protein sequence ID" value="AYF99231.1"/>
    <property type="molecule type" value="Genomic_DNA"/>
</dbReference>
<evidence type="ECO:0000313" key="2">
    <source>
        <dbReference type="EMBL" id="AYF99231.1"/>
    </source>
</evidence>
<dbReference type="GO" id="GO:0016020">
    <property type="term" value="C:membrane"/>
    <property type="evidence" value="ECO:0007669"/>
    <property type="project" value="TreeGrafter"/>
</dbReference>